<name>A0A413ICJ4_9BACT</name>
<reference evidence="3" key="2">
    <citation type="submission" date="2022-01" db="EMBL/GenBank/DDBJ databases">
        <title>Collection of gut derived symbiotic bacterial strains cultured from healthy donors.</title>
        <authorList>
            <person name="Lin H."/>
            <person name="Kohout C."/>
            <person name="Waligurski E."/>
            <person name="Pamer E.G."/>
        </authorList>
    </citation>
    <scope>NUCLEOTIDE SEQUENCE</scope>
    <source>
        <strain evidence="3">DFI.1.149</strain>
    </source>
</reference>
<feature type="chain" id="PRO_5042713802" evidence="1">
    <location>
        <begin position="22"/>
        <end position="474"/>
    </location>
</feature>
<proteinExistence type="predicted"/>
<feature type="signal peptide" evidence="1">
    <location>
        <begin position="1"/>
        <end position="21"/>
    </location>
</feature>
<dbReference type="EMBL" id="JAKNDN010000053">
    <property type="protein sequence ID" value="MCG4961991.1"/>
    <property type="molecule type" value="Genomic_DNA"/>
</dbReference>
<evidence type="ECO:0000313" key="4">
    <source>
        <dbReference type="EMBL" id="RGV22034.1"/>
    </source>
</evidence>
<protein>
    <submittedName>
        <fullName evidence="5">RagB/SusD family nutrient uptake outer membrane protein</fullName>
    </submittedName>
</protein>
<dbReference type="Proteomes" id="UP000283426">
    <property type="component" value="Unassembled WGS sequence"/>
</dbReference>
<evidence type="ECO:0000259" key="2">
    <source>
        <dbReference type="Pfam" id="PF14322"/>
    </source>
</evidence>
<organism evidence="5 7">
    <name type="scientific">Odoribacter splanchnicus</name>
    <dbReference type="NCBI Taxonomy" id="28118"/>
    <lineage>
        <taxon>Bacteria</taxon>
        <taxon>Pseudomonadati</taxon>
        <taxon>Bacteroidota</taxon>
        <taxon>Bacteroidia</taxon>
        <taxon>Bacteroidales</taxon>
        <taxon>Odoribacteraceae</taxon>
        <taxon>Odoribacter</taxon>
    </lineage>
</organism>
<dbReference type="EMBL" id="QSCO01000009">
    <property type="protein sequence ID" value="RGY07111.1"/>
    <property type="molecule type" value="Genomic_DNA"/>
</dbReference>
<dbReference type="Pfam" id="PF14322">
    <property type="entry name" value="SusD-like_3"/>
    <property type="match status" value="1"/>
</dbReference>
<dbReference type="EMBL" id="QRYW01000033">
    <property type="protein sequence ID" value="RGV22034.1"/>
    <property type="molecule type" value="Genomic_DNA"/>
</dbReference>
<gene>
    <name evidence="4" type="ORF">DWW24_14510</name>
    <name evidence="5" type="ORF">DXA53_07660</name>
    <name evidence="3" type="ORF">L0P03_19425</name>
</gene>
<feature type="domain" description="SusD-like N-terminal" evidence="2">
    <location>
        <begin position="20"/>
        <end position="205"/>
    </location>
</feature>
<comment type="caution">
    <text evidence="5">The sequence shown here is derived from an EMBL/GenBank/DDBJ whole genome shotgun (WGS) entry which is preliminary data.</text>
</comment>
<keyword evidence="1" id="KW-0732">Signal</keyword>
<dbReference type="AlphaFoldDB" id="A0A413ICJ4"/>
<evidence type="ECO:0000313" key="6">
    <source>
        <dbReference type="Proteomes" id="UP000283426"/>
    </source>
</evidence>
<evidence type="ECO:0000256" key="1">
    <source>
        <dbReference type="SAM" id="SignalP"/>
    </source>
</evidence>
<dbReference type="Gene3D" id="1.25.40.390">
    <property type="match status" value="1"/>
</dbReference>
<dbReference type="Proteomes" id="UP000284434">
    <property type="component" value="Unassembled WGS sequence"/>
</dbReference>
<evidence type="ECO:0000313" key="5">
    <source>
        <dbReference type="EMBL" id="RGY07111.1"/>
    </source>
</evidence>
<dbReference type="InterPro" id="IPR011990">
    <property type="entry name" value="TPR-like_helical_dom_sf"/>
</dbReference>
<accession>A0A413ICJ4</accession>
<evidence type="ECO:0000313" key="7">
    <source>
        <dbReference type="Proteomes" id="UP000284434"/>
    </source>
</evidence>
<dbReference type="InterPro" id="IPR033985">
    <property type="entry name" value="SusD-like_N"/>
</dbReference>
<dbReference type="SUPFAM" id="SSF48452">
    <property type="entry name" value="TPR-like"/>
    <property type="match status" value="1"/>
</dbReference>
<dbReference type="RefSeq" id="WP_013613734.1">
    <property type="nucleotide sequence ID" value="NZ_JABWDG010000037.1"/>
</dbReference>
<sequence length="474" mass="55280">MKNLFLLFTILLGLNSCNSWLDVQPYDRVAEDVVFESVKGFENALNGIYIELNTNSLYGQYLSCEMIEIMAQRYSVNKSNAFNYDLMLHKYTEQGCKARFASIWKDAYSLIANINLLLKNCESHRNVLTDEYYNLLKGECYALRAFLHFDIFRLFGPVYDLDVMTVNLPYYKEFSLDKRPSCKPDEFMNCVIEDLHRADSLLQDDPVLQEGTDMVHDNAFVSYRKYRLNKYGVQLLLARAELYRGNKEAALVAARKVIDAQEQWFPWVTREAVSSGRSDPDRVFYPEILWGLQNFKLSNLHISLFGGENLSPLVMLAPLGGQIDKIFENNRDDYRYEAYFRNRQIINGASYNMFEKFKATQDTIAGTIIPLLRMSEAFYIAAECEPNASDGLVWLNQVLTHRGVRNVTNERYLASTLEKEYIREFWGEGQLFFYYKRLKYPSIHRADDATYNVMKQMTLSDYQLLIPEEESKYN</sequence>
<evidence type="ECO:0000313" key="3">
    <source>
        <dbReference type="EMBL" id="MCG4961991.1"/>
    </source>
</evidence>
<reference evidence="6 7" key="1">
    <citation type="submission" date="2018-08" db="EMBL/GenBank/DDBJ databases">
        <title>A genome reference for cultivated species of the human gut microbiota.</title>
        <authorList>
            <person name="Zou Y."/>
            <person name="Xue W."/>
            <person name="Luo G."/>
        </authorList>
    </citation>
    <scope>NUCLEOTIDE SEQUENCE [LARGE SCALE GENOMIC DNA]</scope>
    <source>
        <strain evidence="4 6">AF14-6AC</strain>
        <strain evidence="5 7">OF03-11</strain>
    </source>
</reference>
<dbReference type="Proteomes" id="UP001199750">
    <property type="component" value="Unassembled WGS sequence"/>
</dbReference>
<dbReference type="GeneID" id="61276833"/>